<comment type="caution">
    <text evidence="2">The sequence shown here is derived from an EMBL/GenBank/DDBJ whole genome shotgun (WGS) entry which is preliminary data.</text>
</comment>
<dbReference type="AlphaFoldDB" id="A0A9P7ET55"/>
<organism evidence="2 3">
    <name type="scientific">Suillus discolor</name>
    <dbReference type="NCBI Taxonomy" id="1912936"/>
    <lineage>
        <taxon>Eukaryota</taxon>
        <taxon>Fungi</taxon>
        <taxon>Dikarya</taxon>
        <taxon>Basidiomycota</taxon>
        <taxon>Agaricomycotina</taxon>
        <taxon>Agaricomycetes</taxon>
        <taxon>Agaricomycetidae</taxon>
        <taxon>Boletales</taxon>
        <taxon>Suillineae</taxon>
        <taxon>Suillaceae</taxon>
        <taxon>Suillus</taxon>
    </lineage>
</organism>
<dbReference type="InterPro" id="IPR041078">
    <property type="entry name" value="Plavaka"/>
</dbReference>
<proteinExistence type="predicted"/>
<evidence type="ECO:0000256" key="1">
    <source>
        <dbReference type="SAM" id="MobiDB-lite"/>
    </source>
</evidence>
<dbReference type="EMBL" id="JABBWM010000110">
    <property type="protein sequence ID" value="KAG2089612.1"/>
    <property type="molecule type" value="Genomic_DNA"/>
</dbReference>
<name>A0A9P7ET55_9AGAM</name>
<dbReference type="Proteomes" id="UP000823399">
    <property type="component" value="Unassembled WGS sequence"/>
</dbReference>
<feature type="region of interest" description="Disordered" evidence="1">
    <location>
        <begin position="24"/>
        <end position="62"/>
    </location>
</feature>
<accession>A0A9P7ET55</accession>
<gene>
    <name evidence="2" type="ORF">F5147DRAFT_780567</name>
</gene>
<reference evidence="2" key="1">
    <citation type="journal article" date="2020" name="New Phytol.">
        <title>Comparative genomics reveals dynamic genome evolution in host specialist ectomycorrhizal fungi.</title>
        <authorList>
            <person name="Lofgren L.A."/>
            <person name="Nguyen N.H."/>
            <person name="Vilgalys R."/>
            <person name="Ruytinx J."/>
            <person name="Liao H.L."/>
            <person name="Branco S."/>
            <person name="Kuo A."/>
            <person name="LaButti K."/>
            <person name="Lipzen A."/>
            <person name="Andreopoulos W."/>
            <person name="Pangilinan J."/>
            <person name="Riley R."/>
            <person name="Hundley H."/>
            <person name="Na H."/>
            <person name="Barry K."/>
            <person name="Grigoriev I.V."/>
            <person name="Stajich J.E."/>
            <person name="Kennedy P.G."/>
        </authorList>
    </citation>
    <scope>NUCLEOTIDE SEQUENCE</scope>
    <source>
        <strain evidence="2">FC423</strain>
    </source>
</reference>
<dbReference type="OrthoDB" id="2612227at2759"/>
<evidence type="ECO:0000313" key="2">
    <source>
        <dbReference type="EMBL" id="KAG2089612.1"/>
    </source>
</evidence>
<dbReference type="Pfam" id="PF18759">
    <property type="entry name" value="Plavaka"/>
    <property type="match status" value="1"/>
</dbReference>
<dbReference type="GeneID" id="64704738"/>
<keyword evidence="3" id="KW-1185">Reference proteome</keyword>
<evidence type="ECO:0000313" key="3">
    <source>
        <dbReference type="Proteomes" id="UP000823399"/>
    </source>
</evidence>
<protein>
    <recommendedName>
        <fullName evidence="4">C2H2-type domain-containing protein</fullName>
    </recommendedName>
</protein>
<sequence length="851" mass="96145">MAGAECRRGFKSMSGYRQHHNTVRIQPPQPARPCQRAFAEDHSSTHGGSDTGQDAPDDTLKGSYYIPHPILDGSPCDAAGNFLNGDHPQATNDTWEPFTSHGHFELADFIFRQNQMSGKQVDELMQVLGSFEEFKGRPSFSSDRHVHHTIDTISSSAIPWQSLILRHAASENLPPGPSVTPWKHTEYEVWYRDPRELVRNQLANPEFTDNIDYSARQVFGEQGQHVWSDFMTGNWAWNQSNTLAKDPDCHGAMLVPIILGSDKTTVSVATGQNDFYPLYISTGNLHNNVRRAHKESVSLVGFLCIPQTERDHDTTDEFPILKTFRPAMEKPEVVKCTDGYYRWAVYGLGPYIANYPEQCLLACIAQNWCARCTADRAHLDDSPSGRRSHQHTKILMRSYSDTQLKQGWGIISGILPFTAYFPCADIHELLAPDILHQIIKGTFKDHIVAWVGEYFLITYGEKKAEQIWADIDRCIAAVPSFPGLRRFPQGRRFKQWTGDDSKALMKVFLPAIAGHVPEKMLQVICYFLDFCYGFHDERTVFMDVGVHPNGISLPRQHSLCHYGYLTQQFGTPNGLCSSLTESKHRKAVKEPWRHSSGWLPLSQMLVTNQRLDKLALFRAGKFAIGLLDHPLLPPGVEPIDPDANHSDPDFFLYRDDQDMEDAVADEGDDEAEVIVQLAKRRMSSYPRRAWAIGEMIGTPSFRNLIRQFLHDQRNPGHAIPGCDMNISQCPDFNGKVDIFHSAVASFYAASDICGVNGMIRYTIRVAHSWCGGPARHNCVFIEHDPTLPGFRGLYVAQVILLFSFTFRGVEYPCALVRWFSTIGDQPCPNTGMWMVEPELDDRRECLLSVVH</sequence>
<evidence type="ECO:0008006" key="4">
    <source>
        <dbReference type="Google" id="ProtNLM"/>
    </source>
</evidence>
<dbReference type="RefSeq" id="XP_041285951.1">
    <property type="nucleotide sequence ID" value="XM_041442479.1"/>
</dbReference>